<dbReference type="EMBL" id="VNKQ01000020">
    <property type="protein sequence ID" value="KAG0645172.1"/>
    <property type="molecule type" value="Genomic_DNA"/>
</dbReference>
<dbReference type="PANTHER" id="PTHR39608">
    <property type="entry name" value="INTEGRAL MEMBRANE PROTEIN (AFU_ORTHOLOGUE AFUA_5G08640)"/>
    <property type="match status" value="1"/>
</dbReference>
<evidence type="ECO:0000259" key="6">
    <source>
        <dbReference type="Pfam" id="PF01284"/>
    </source>
</evidence>
<proteinExistence type="predicted"/>
<gene>
    <name evidence="7" type="ORF">D0Z07_9289</name>
</gene>
<dbReference type="Proteomes" id="UP000785200">
    <property type="component" value="Unassembled WGS sequence"/>
</dbReference>
<evidence type="ECO:0000256" key="3">
    <source>
        <dbReference type="ARBA" id="ARBA00022989"/>
    </source>
</evidence>
<evidence type="ECO:0000256" key="1">
    <source>
        <dbReference type="ARBA" id="ARBA00004141"/>
    </source>
</evidence>
<evidence type="ECO:0000313" key="8">
    <source>
        <dbReference type="Proteomes" id="UP000785200"/>
    </source>
</evidence>
<reference evidence="7" key="1">
    <citation type="submission" date="2019-07" db="EMBL/GenBank/DDBJ databases">
        <title>Hyphodiscus hymeniophilus genome sequencing and assembly.</title>
        <authorList>
            <person name="Kramer G."/>
            <person name="Nodwell J."/>
        </authorList>
    </citation>
    <scope>NUCLEOTIDE SEQUENCE</scope>
    <source>
        <strain evidence="7">ATCC 34498</strain>
    </source>
</reference>
<dbReference type="PANTHER" id="PTHR39608:SF1">
    <property type="entry name" value="INTEGRAL MEMBRANE PROTEIN (AFU_ORTHOLOGUE AFUA_5G08640)"/>
    <property type="match status" value="1"/>
</dbReference>
<evidence type="ECO:0000256" key="4">
    <source>
        <dbReference type="ARBA" id="ARBA00023136"/>
    </source>
</evidence>
<keyword evidence="4 5" id="KW-0472">Membrane</keyword>
<accession>A0A9P6SJQ7</accession>
<evidence type="ECO:0000256" key="2">
    <source>
        <dbReference type="ARBA" id="ARBA00022692"/>
    </source>
</evidence>
<comment type="subcellular location">
    <subcellularLocation>
        <location evidence="1">Membrane</location>
        <topology evidence="1">Multi-pass membrane protein</topology>
    </subcellularLocation>
</comment>
<organism evidence="7 8">
    <name type="scientific">Hyphodiscus hymeniophilus</name>
    <dbReference type="NCBI Taxonomy" id="353542"/>
    <lineage>
        <taxon>Eukaryota</taxon>
        <taxon>Fungi</taxon>
        <taxon>Dikarya</taxon>
        <taxon>Ascomycota</taxon>
        <taxon>Pezizomycotina</taxon>
        <taxon>Leotiomycetes</taxon>
        <taxon>Helotiales</taxon>
        <taxon>Hyphodiscaceae</taxon>
        <taxon>Hyphodiscus</taxon>
    </lineage>
</organism>
<keyword evidence="3 5" id="KW-1133">Transmembrane helix</keyword>
<keyword evidence="8" id="KW-1185">Reference proteome</keyword>
<evidence type="ECO:0000313" key="7">
    <source>
        <dbReference type="EMBL" id="KAG0645172.1"/>
    </source>
</evidence>
<feature type="transmembrane region" description="Helical" evidence="5">
    <location>
        <begin position="43"/>
        <end position="64"/>
    </location>
</feature>
<feature type="transmembrane region" description="Helical" evidence="5">
    <location>
        <begin position="76"/>
        <end position="94"/>
    </location>
</feature>
<comment type="caution">
    <text evidence="7">The sequence shown here is derived from an EMBL/GenBank/DDBJ whole genome shotgun (WGS) entry which is preliminary data.</text>
</comment>
<dbReference type="Pfam" id="PF01284">
    <property type="entry name" value="MARVEL"/>
    <property type="match status" value="1"/>
</dbReference>
<dbReference type="InterPro" id="IPR008253">
    <property type="entry name" value="Marvel"/>
</dbReference>
<feature type="domain" description="MARVEL" evidence="6">
    <location>
        <begin position="8"/>
        <end position="135"/>
    </location>
</feature>
<sequence length="163" mass="18243">MILTDLVSLCLRIGELAFSATVAGLTGQWLHQHKSTSAWSEKRFIYTEVVAALGILFSLIFLFPFANSFLHWPADLILFILYIVAFGLLVNYVGPMNCGSVWNWHGITGKSECAKSKADVAFAFLAAIFFLASALIGLWVVHRRRATATTANSRRRWYRSARV</sequence>
<evidence type="ECO:0000256" key="5">
    <source>
        <dbReference type="SAM" id="Phobius"/>
    </source>
</evidence>
<feature type="transmembrane region" description="Helical" evidence="5">
    <location>
        <begin position="120"/>
        <end position="141"/>
    </location>
</feature>
<keyword evidence="2 5" id="KW-0812">Transmembrane</keyword>
<name>A0A9P6SJQ7_9HELO</name>
<dbReference type="AlphaFoldDB" id="A0A9P6SJQ7"/>
<dbReference type="OrthoDB" id="4074965at2759"/>
<protein>
    <recommendedName>
        <fullName evidence="6">MARVEL domain-containing protein</fullName>
    </recommendedName>
</protein>
<dbReference type="GO" id="GO:0016020">
    <property type="term" value="C:membrane"/>
    <property type="evidence" value="ECO:0007669"/>
    <property type="project" value="UniProtKB-SubCell"/>
</dbReference>